<reference evidence="1 2" key="1">
    <citation type="journal article" date="2011" name="Genome Res.">
        <title>Phylogeny-wide analysis of social amoeba genomes highlights ancient origins for complex intercellular communication.</title>
        <authorList>
            <person name="Heidel A.J."/>
            <person name="Lawal H.M."/>
            <person name="Felder M."/>
            <person name="Schilde C."/>
            <person name="Helps N.R."/>
            <person name="Tunggal B."/>
            <person name="Rivero F."/>
            <person name="John U."/>
            <person name="Schleicher M."/>
            <person name="Eichinger L."/>
            <person name="Platzer M."/>
            <person name="Noegel A.A."/>
            <person name="Schaap P."/>
            <person name="Gloeckner G."/>
        </authorList>
    </citation>
    <scope>NUCLEOTIDE SEQUENCE [LARGE SCALE GENOMIC DNA]</scope>
    <source>
        <strain evidence="2">ATCC 26659 / Pp 5 / PN500</strain>
    </source>
</reference>
<name>D3B219_HETP5</name>
<dbReference type="Proteomes" id="UP000001396">
    <property type="component" value="Unassembled WGS sequence"/>
</dbReference>
<dbReference type="EMBL" id="ADBJ01000008">
    <property type="protein sequence ID" value="EFA85343.1"/>
    <property type="molecule type" value="Genomic_DNA"/>
</dbReference>
<accession>D3B219</accession>
<organism evidence="1 2">
    <name type="scientific">Heterostelium pallidum (strain ATCC 26659 / Pp 5 / PN500)</name>
    <name type="common">Cellular slime mold</name>
    <name type="synonym">Polysphondylium pallidum</name>
    <dbReference type="NCBI Taxonomy" id="670386"/>
    <lineage>
        <taxon>Eukaryota</taxon>
        <taxon>Amoebozoa</taxon>
        <taxon>Evosea</taxon>
        <taxon>Eumycetozoa</taxon>
        <taxon>Dictyostelia</taxon>
        <taxon>Acytosteliales</taxon>
        <taxon>Acytosteliaceae</taxon>
        <taxon>Heterostelium</taxon>
    </lineage>
</organism>
<protein>
    <submittedName>
        <fullName evidence="1">Uncharacterized protein</fullName>
    </submittedName>
</protein>
<keyword evidence="2" id="KW-1185">Reference proteome</keyword>
<dbReference type="OMA" id="DACIKST"/>
<evidence type="ECO:0000313" key="2">
    <source>
        <dbReference type="Proteomes" id="UP000001396"/>
    </source>
</evidence>
<evidence type="ECO:0000313" key="1">
    <source>
        <dbReference type="EMBL" id="EFA85343.1"/>
    </source>
</evidence>
<sequence length="102" mass="11462">MEAEGILQQFFRHTSDCVTINKSQKFKTELVDACIKSTFCPVEADIVRDCYLNKDASPARCFAQDARLAQCFNSLVNDSSKLNESTSTKLAYYTTVINKASY</sequence>
<dbReference type="GeneID" id="31357871"/>
<comment type="caution">
    <text evidence="1">The sequence shown here is derived from an EMBL/GenBank/DDBJ whole genome shotgun (WGS) entry which is preliminary data.</text>
</comment>
<gene>
    <name evidence="1" type="ORF">PPL_02346</name>
</gene>
<proteinExistence type="predicted"/>
<dbReference type="AlphaFoldDB" id="D3B219"/>
<dbReference type="InParanoid" id="D3B219"/>
<dbReference type="RefSeq" id="XP_020437452.1">
    <property type="nucleotide sequence ID" value="XM_020573335.1"/>
</dbReference>